<dbReference type="OrthoDB" id="1522895at2"/>
<dbReference type="AlphaFoldDB" id="A0A1M6QBZ5"/>
<evidence type="ECO:0000256" key="1">
    <source>
        <dbReference type="SAM" id="MobiDB-lite"/>
    </source>
</evidence>
<reference evidence="4" key="1">
    <citation type="submission" date="2016-11" db="EMBL/GenBank/DDBJ databases">
        <authorList>
            <person name="Varghese N."/>
            <person name="Submissions S."/>
        </authorList>
    </citation>
    <scope>NUCLEOTIDE SEQUENCE [LARGE SCALE GENOMIC DNA]</scope>
    <source>
        <strain evidence="4">CGMCC 1.10835</strain>
    </source>
</reference>
<feature type="compositionally biased region" description="Low complexity" evidence="1">
    <location>
        <begin position="188"/>
        <end position="199"/>
    </location>
</feature>
<feature type="region of interest" description="Disordered" evidence="1">
    <location>
        <begin position="184"/>
        <end position="246"/>
    </location>
</feature>
<dbReference type="EMBL" id="FRAQ01000001">
    <property type="protein sequence ID" value="SHK17650.1"/>
    <property type="molecule type" value="Genomic_DNA"/>
</dbReference>
<evidence type="ECO:0000313" key="3">
    <source>
        <dbReference type="EMBL" id="SHK17650.1"/>
    </source>
</evidence>
<keyword evidence="4" id="KW-1185">Reference proteome</keyword>
<proteinExistence type="predicted"/>
<feature type="domain" description="ImpA N-terminal" evidence="2">
    <location>
        <begin position="15"/>
        <end position="127"/>
    </location>
</feature>
<dbReference type="STRING" id="564117.SAMN05216369_0816"/>
<accession>A0A1M6QBZ5</accession>
<gene>
    <name evidence="3" type="ORF">SAMN05216369_0816</name>
</gene>
<dbReference type="PANTHER" id="PTHR37024:SF3">
    <property type="entry name" value="TYPE VI SECRETION SYSTEM PROTEIN TSSA"/>
    <property type="match status" value="1"/>
</dbReference>
<dbReference type="Proteomes" id="UP000184497">
    <property type="component" value="Unassembled WGS sequence"/>
</dbReference>
<dbReference type="Pfam" id="PF16989">
    <property type="entry name" value="T6SS_VasJ"/>
    <property type="match status" value="1"/>
</dbReference>
<dbReference type="Pfam" id="PF06812">
    <property type="entry name" value="ImpA_N"/>
    <property type="match status" value="1"/>
</dbReference>
<dbReference type="NCBIfam" id="TIGR03362">
    <property type="entry name" value="VI_chp_7"/>
    <property type="match status" value="1"/>
</dbReference>
<dbReference type="InterPro" id="IPR010657">
    <property type="entry name" value="ImpA_N"/>
</dbReference>
<dbReference type="InterPro" id="IPR017739">
    <property type="entry name" value="T6SS-assoc_VCA0119"/>
</dbReference>
<organism evidence="3 4">
    <name type="scientific">Marinobacter antarcticus</name>
    <dbReference type="NCBI Taxonomy" id="564117"/>
    <lineage>
        <taxon>Bacteria</taxon>
        <taxon>Pseudomonadati</taxon>
        <taxon>Pseudomonadota</taxon>
        <taxon>Gammaproteobacteria</taxon>
        <taxon>Pseudomonadales</taxon>
        <taxon>Marinobacteraceae</taxon>
        <taxon>Marinobacter</taxon>
    </lineage>
</organism>
<feature type="compositionally biased region" description="Low complexity" evidence="1">
    <location>
        <begin position="227"/>
        <end position="237"/>
    </location>
</feature>
<evidence type="ECO:0000313" key="4">
    <source>
        <dbReference type="Proteomes" id="UP000184497"/>
    </source>
</evidence>
<dbReference type="RefSeq" id="WP_072795707.1">
    <property type="nucleotide sequence ID" value="NZ_FRAQ01000001.1"/>
</dbReference>
<evidence type="ECO:0000259" key="2">
    <source>
        <dbReference type="Pfam" id="PF06812"/>
    </source>
</evidence>
<dbReference type="PANTHER" id="PTHR37024">
    <property type="entry name" value="TYPE VI SECRETION SYSTEM DUF2094 AND IMPA-RELATED DOMAIN PROTEIN"/>
    <property type="match status" value="1"/>
</dbReference>
<protein>
    <submittedName>
        <fullName evidence="3">Type VI secretion system protein VasJ</fullName>
    </submittedName>
</protein>
<sequence length="495" mass="53670">MQVIEQHPYVEQIVNPLEGESAAGPALGEDADLGFLENEIMKVGSLAHTNIDWGKVESESLKILSARSKDLKVLGFLLIALQRGGDGERFALALYLLNSVLETWWEEGWPYPGGKGKRAREKMFTQMLQRAAKGMAGISFDASVGDGRSFCLEVLTKLQGQVQQRELPEDALTDLRCSIEKLPQAQDAAASSEKSSGEEAGNGLGKGLEATSANSSAAAGDSVKAGSAPSMMSASPSLGTLTLDPGNERATRQSLLKVADMLTGTEPERPLGYQIRRYAIWQSITSVPPTRDGKRSDLAAVSADRVSEYREALEKSPDQALWQRIEQSLSVSPFWLEGHRLSASVASALGCDSCAGVIRAAVDEFVERLPQLIELTFNDGTPFLSPEAQEWLWSASTPGHSSGGASPWEQAYDAARELAAQKGLAPAMQLLEDGLAEAREPREQFYWRLTSARLMKDASLVSLATRQIQDLQQQIGGLAIEDWEPALLKQLERLA</sequence>
<name>A0A1M6QBZ5_9GAMM</name>